<dbReference type="SUPFAM" id="SSF69118">
    <property type="entry name" value="AhpD-like"/>
    <property type="match status" value="1"/>
</dbReference>
<accession>A0ABT5D6X7</accession>
<dbReference type="InterPro" id="IPR029032">
    <property type="entry name" value="AhpD-like"/>
</dbReference>
<name>A0ABT5D6X7_9BACT</name>
<dbReference type="Gene3D" id="1.20.1290.10">
    <property type="entry name" value="AhpD-like"/>
    <property type="match status" value="1"/>
</dbReference>
<keyword evidence="3" id="KW-1185">Reference proteome</keyword>
<dbReference type="RefSeq" id="WP_272135441.1">
    <property type="nucleotide sequence ID" value="NZ_JAQNDM010000002.1"/>
</dbReference>
<evidence type="ECO:0000256" key="1">
    <source>
        <dbReference type="SAM" id="MobiDB-lite"/>
    </source>
</evidence>
<proteinExistence type="predicted"/>
<dbReference type="Proteomes" id="UP001221838">
    <property type="component" value="Unassembled WGS sequence"/>
</dbReference>
<comment type="caution">
    <text evidence="2">The sequence shown here is derived from an EMBL/GenBank/DDBJ whole genome shotgun (WGS) entry which is preliminary data.</text>
</comment>
<feature type="region of interest" description="Disordered" evidence="1">
    <location>
        <begin position="1"/>
        <end position="24"/>
    </location>
</feature>
<evidence type="ECO:0000313" key="2">
    <source>
        <dbReference type="EMBL" id="MDC0708016.1"/>
    </source>
</evidence>
<dbReference type="EMBL" id="JAQNDM010000002">
    <property type="protein sequence ID" value="MDC0708016.1"/>
    <property type="molecule type" value="Genomic_DNA"/>
</dbReference>
<evidence type="ECO:0000313" key="3">
    <source>
        <dbReference type="Proteomes" id="UP001221838"/>
    </source>
</evidence>
<protein>
    <submittedName>
        <fullName evidence="2">Carboxymuconolactone decarboxylase family protein</fullName>
    </submittedName>
</protein>
<gene>
    <name evidence="2" type="ORF">POL68_05995</name>
</gene>
<reference evidence="2 3" key="1">
    <citation type="submission" date="2022-11" db="EMBL/GenBank/DDBJ databases">
        <title>Minimal conservation of predation-associated metabolite biosynthetic gene clusters underscores biosynthetic potential of Myxococcota including descriptions for ten novel species: Archangium lansinium sp. nov., Myxococcus landrumus sp. nov., Nannocystis bai.</title>
        <authorList>
            <person name="Ahearne A."/>
            <person name="Stevens C."/>
            <person name="Dowd S."/>
        </authorList>
    </citation>
    <scope>NUCLEOTIDE SEQUENCE [LARGE SCALE GENOMIC DNA]</scope>
    <source>
        <strain evidence="2 3">NCWAL01</strain>
    </source>
</reference>
<organism evidence="2 3">
    <name type="scientific">Stigmatella ashevillensis</name>
    <dbReference type="NCBI Taxonomy" id="2995309"/>
    <lineage>
        <taxon>Bacteria</taxon>
        <taxon>Pseudomonadati</taxon>
        <taxon>Myxococcota</taxon>
        <taxon>Myxococcia</taxon>
        <taxon>Myxococcales</taxon>
        <taxon>Cystobacterineae</taxon>
        <taxon>Archangiaceae</taxon>
        <taxon>Stigmatella</taxon>
    </lineage>
</organism>
<sequence>MPTTTVQRADALENPSTPPSTPSVELVGILTPEELEALRRGFNPDGMIEPSRQTLVGAFPPIQGYANSFLSYFFSEAKSASGEGISSLSPTERERILITVQVLRTNGNGRFLGIHLYWGLMTGLSVQQIADQLFLIGVYAGLASYTASIATFQTLLRHLKQCVASGEVQAPSILAATAQWFAVT</sequence>